<name>A0ABT6FEP5_9BACT</name>
<evidence type="ECO:0000313" key="1">
    <source>
        <dbReference type="EMBL" id="MDG3006014.1"/>
    </source>
</evidence>
<comment type="caution">
    <text evidence="1">The sequence shown here is derived from an EMBL/GenBank/DDBJ whole genome shotgun (WGS) entry which is preliminary data.</text>
</comment>
<dbReference type="EMBL" id="JARRAG010000002">
    <property type="protein sequence ID" value="MDG3006014.1"/>
    <property type="molecule type" value="Genomic_DNA"/>
</dbReference>
<gene>
    <name evidence="1" type="ORF">PZE19_19750</name>
</gene>
<keyword evidence="2" id="KW-1185">Reference proteome</keyword>
<proteinExistence type="predicted"/>
<protein>
    <recommendedName>
        <fullName evidence="3">SGNH hydrolase-type esterase domain-containing protein</fullName>
    </recommendedName>
</protein>
<dbReference type="Gene3D" id="3.40.50.1110">
    <property type="entry name" value="SGNH hydrolase"/>
    <property type="match status" value="1"/>
</dbReference>
<evidence type="ECO:0000313" key="2">
    <source>
        <dbReference type="Proteomes" id="UP001216907"/>
    </source>
</evidence>
<dbReference type="SUPFAM" id="SSF52266">
    <property type="entry name" value="SGNH hydrolase"/>
    <property type="match status" value="1"/>
</dbReference>
<dbReference type="InterPro" id="IPR036514">
    <property type="entry name" value="SGNH_hydro_sf"/>
</dbReference>
<reference evidence="1 2" key="1">
    <citation type="submission" date="2023-03" db="EMBL/GenBank/DDBJ databases">
        <title>Paludisphaera mucosa sp. nov. a novel planctomycete from northern fen.</title>
        <authorList>
            <person name="Ivanova A."/>
        </authorList>
    </citation>
    <scope>NUCLEOTIDE SEQUENCE [LARGE SCALE GENOMIC DNA]</scope>
    <source>
        <strain evidence="1 2">Pla2</strain>
    </source>
</reference>
<accession>A0ABT6FEP5</accession>
<organism evidence="1 2">
    <name type="scientific">Paludisphaera mucosa</name>
    <dbReference type="NCBI Taxonomy" id="3030827"/>
    <lineage>
        <taxon>Bacteria</taxon>
        <taxon>Pseudomonadati</taxon>
        <taxon>Planctomycetota</taxon>
        <taxon>Planctomycetia</taxon>
        <taxon>Isosphaerales</taxon>
        <taxon>Isosphaeraceae</taxon>
        <taxon>Paludisphaera</taxon>
    </lineage>
</organism>
<sequence>MALIQTTSLRAARIAMLQAAALVAISLISVPSDWTRARRLMASATSNSSNRADGDHHATGYYEGLVGGAEGPGGRGELTLALMGKPNGWVRFNDAGVVRHLDRDFLQFELIPKIDSLLFGQPFVTNSHGMHSPEATVEKPPGVFRIALLGASMDMGWGVKYQDTYSHQLEGWLNTHPAHRGFASDRKFEVLNFAVAAYSPLQRLESFRRKARDFKPDLVIFASTMLDSRLAEIHLCDVFRTKADLTYDFVRQAVEAAGVTEADRRVDRGQLSAKETIKKKLEPHYWSLYDATVAALAGDCRTAGIPMMMLVIPRVGKDAEESERAESVGRLKAIAGRYALPIYDLTDTFDEIDPALLEIAAWDDHPNALGHHRLFLSLTHKLVTDQGRYELLFPGRKAVAEAALPQDLP</sequence>
<dbReference type="Proteomes" id="UP001216907">
    <property type="component" value="Unassembled WGS sequence"/>
</dbReference>
<evidence type="ECO:0008006" key="3">
    <source>
        <dbReference type="Google" id="ProtNLM"/>
    </source>
</evidence>
<dbReference type="RefSeq" id="WP_277862320.1">
    <property type="nucleotide sequence ID" value="NZ_JARRAG010000002.1"/>
</dbReference>